<keyword evidence="1" id="KW-0812">Transmembrane</keyword>
<dbReference type="EMBL" id="JACXLD010000008">
    <property type="protein sequence ID" value="MBD2859876.1"/>
    <property type="molecule type" value="Genomic_DNA"/>
</dbReference>
<comment type="caution">
    <text evidence="3">The sequence shown here is derived from an EMBL/GenBank/DDBJ whole genome shotgun (WGS) entry which is preliminary data.</text>
</comment>
<keyword evidence="1" id="KW-1133">Transmembrane helix</keyword>
<keyword evidence="4" id="KW-1185">Reference proteome</keyword>
<dbReference type="InterPro" id="IPR013362">
    <property type="entry name" value="Pilus_4_PilV"/>
</dbReference>
<dbReference type="AlphaFoldDB" id="A0A927GWL5"/>
<accession>A0A927GWL5</accession>
<name>A0A927GWL5_9GAMM</name>
<dbReference type="InterPro" id="IPR054402">
    <property type="entry name" value="Tt1218-like_dom"/>
</dbReference>
<proteinExistence type="predicted"/>
<dbReference type="InterPro" id="IPR012902">
    <property type="entry name" value="N_methyl_site"/>
</dbReference>
<reference evidence="3" key="1">
    <citation type="submission" date="2020-09" db="EMBL/GenBank/DDBJ databases">
        <authorList>
            <person name="Yoon J.-W."/>
        </authorList>
    </citation>
    <scope>NUCLEOTIDE SEQUENCE</scope>
    <source>
        <strain evidence="3">KMU-158</strain>
    </source>
</reference>
<dbReference type="Pfam" id="PF22150">
    <property type="entry name" value="Tt1218-like"/>
    <property type="match status" value="1"/>
</dbReference>
<dbReference type="NCBIfam" id="TIGR02523">
    <property type="entry name" value="type_IV_pilV"/>
    <property type="match status" value="1"/>
</dbReference>
<evidence type="ECO:0000256" key="1">
    <source>
        <dbReference type="SAM" id="Phobius"/>
    </source>
</evidence>
<dbReference type="Proteomes" id="UP000610558">
    <property type="component" value="Unassembled WGS sequence"/>
</dbReference>
<organism evidence="3 4">
    <name type="scientific">Spongiibacter pelagi</name>
    <dbReference type="NCBI Taxonomy" id="2760804"/>
    <lineage>
        <taxon>Bacteria</taxon>
        <taxon>Pseudomonadati</taxon>
        <taxon>Pseudomonadota</taxon>
        <taxon>Gammaproteobacteria</taxon>
        <taxon>Cellvibrionales</taxon>
        <taxon>Spongiibacteraceae</taxon>
        <taxon>Spongiibacter</taxon>
    </lineage>
</organism>
<sequence length="147" mass="15677">MKRSRRQKGVGLIEVMVAVLISATGVLGAAALQMNSIKYNQTASTRSTAVFLASDICDRMRANRANALAGNYDIALDADAPKGDAVHQQDLQEWVATLANSLPGGDGSVTRAGTTFTIVVQWNEGRISSTREANSGDNESFVFITEL</sequence>
<gene>
    <name evidence="3" type="primary">pilV</name>
    <name evidence="3" type="ORF">IB286_12770</name>
</gene>
<evidence type="ECO:0000259" key="2">
    <source>
        <dbReference type="Pfam" id="PF22150"/>
    </source>
</evidence>
<evidence type="ECO:0000313" key="4">
    <source>
        <dbReference type="Proteomes" id="UP000610558"/>
    </source>
</evidence>
<protein>
    <submittedName>
        <fullName evidence="3">Type IV pilus modification protein PilV</fullName>
    </submittedName>
</protein>
<dbReference type="NCBIfam" id="TIGR02532">
    <property type="entry name" value="IV_pilin_GFxxxE"/>
    <property type="match status" value="1"/>
</dbReference>
<dbReference type="Pfam" id="PF07963">
    <property type="entry name" value="N_methyl"/>
    <property type="match status" value="1"/>
</dbReference>
<keyword evidence="1" id="KW-0472">Membrane</keyword>
<feature type="transmembrane region" description="Helical" evidence="1">
    <location>
        <begin position="12"/>
        <end position="32"/>
    </location>
</feature>
<evidence type="ECO:0000313" key="3">
    <source>
        <dbReference type="EMBL" id="MBD2859876.1"/>
    </source>
</evidence>
<feature type="domain" description="Type IV pilin Tt1218-like" evidence="2">
    <location>
        <begin position="31"/>
        <end position="76"/>
    </location>
</feature>